<sequence>MAIQGRVAEYFPPLSRPFDGNLSTSKRDLQTLRRRQREDVSILRRNAIRRPSHARPHYIVINNIAIRTGTGRSQTPAASDDANEATPLEPQPSANSTLGSGLPTDTQFVVQRPKLGTDVVAKRPTATERQVLLLVFPSIRSHKHKDYWKQSKLEQQFSASADMVGSYLNLITEENKDSVTVQ</sequence>
<dbReference type="Proteomes" id="UP000024376">
    <property type="component" value="Unassembled WGS sequence"/>
</dbReference>
<reference evidence="3" key="1">
    <citation type="journal article" date="2013" name="Ind. Biotechnol.">
        <title>Comparative genomics analysis of Trichoderma reesei strains.</title>
        <authorList>
            <person name="Koike H."/>
            <person name="Aerts A."/>
            <person name="LaButti K."/>
            <person name="Grigoriev I.V."/>
            <person name="Baker S.E."/>
        </authorList>
    </citation>
    <scope>NUCLEOTIDE SEQUENCE [LARGE SCALE GENOMIC DNA]</scope>
    <source>
        <strain evidence="3">ATCC 56765 / BCRC 32924 / NRRL 11460 / Rut C-30</strain>
    </source>
</reference>
<dbReference type="AlphaFoldDB" id="A0A024RXQ2"/>
<feature type="region of interest" description="Disordered" evidence="1">
    <location>
        <begin position="70"/>
        <end position="104"/>
    </location>
</feature>
<dbReference type="EMBL" id="KI911189">
    <property type="protein sequence ID" value="ETR96746.1"/>
    <property type="molecule type" value="Genomic_DNA"/>
</dbReference>
<organism evidence="2 3">
    <name type="scientific">Hypocrea jecorina (strain ATCC 56765 / BCRC 32924 / NRRL 11460 / Rut C-30)</name>
    <name type="common">Trichoderma reesei</name>
    <dbReference type="NCBI Taxonomy" id="1344414"/>
    <lineage>
        <taxon>Eukaryota</taxon>
        <taxon>Fungi</taxon>
        <taxon>Dikarya</taxon>
        <taxon>Ascomycota</taxon>
        <taxon>Pezizomycotina</taxon>
        <taxon>Sordariomycetes</taxon>
        <taxon>Hypocreomycetidae</taxon>
        <taxon>Hypocreales</taxon>
        <taxon>Hypocreaceae</taxon>
        <taxon>Trichoderma</taxon>
    </lineage>
</organism>
<dbReference type="HOGENOM" id="CLU_1482180_0_0_1"/>
<gene>
    <name evidence="2" type="ORF">M419DRAFT_135115</name>
</gene>
<protein>
    <submittedName>
        <fullName evidence="2">Uncharacterized protein</fullName>
    </submittedName>
</protein>
<accession>A0A024RXQ2</accession>
<evidence type="ECO:0000313" key="2">
    <source>
        <dbReference type="EMBL" id="ETR96746.1"/>
    </source>
</evidence>
<dbReference type="KEGG" id="trr:M419DRAFT_135115"/>
<name>A0A024RXQ2_HYPJR</name>
<evidence type="ECO:0000313" key="3">
    <source>
        <dbReference type="Proteomes" id="UP000024376"/>
    </source>
</evidence>
<proteinExistence type="predicted"/>
<evidence type="ECO:0000256" key="1">
    <source>
        <dbReference type="SAM" id="MobiDB-lite"/>
    </source>
</evidence>
<dbReference type="OrthoDB" id="4899962at2759"/>
<feature type="compositionally biased region" description="Polar residues" evidence="1">
    <location>
        <begin position="92"/>
        <end position="104"/>
    </location>
</feature>